<name>A0A9E7G447_9LILI</name>
<dbReference type="OrthoDB" id="670661at2759"/>
<protein>
    <submittedName>
        <fullName evidence="2">Auxin responsive protein</fullName>
    </submittedName>
</protein>
<keyword evidence="3" id="KW-1185">Reference proteome</keyword>
<organism evidence="2 3">
    <name type="scientific">Musa troglodytarum</name>
    <name type="common">fe'i banana</name>
    <dbReference type="NCBI Taxonomy" id="320322"/>
    <lineage>
        <taxon>Eukaryota</taxon>
        <taxon>Viridiplantae</taxon>
        <taxon>Streptophyta</taxon>
        <taxon>Embryophyta</taxon>
        <taxon>Tracheophyta</taxon>
        <taxon>Spermatophyta</taxon>
        <taxon>Magnoliopsida</taxon>
        <taxon>Liliopsida</taxon>
        <taxon>Zingiberales</taxon>
        <taxon>Musaceae</taxon>
        <taxon>Musa</taxon>
    </lineage>
</organism>
<dbReference type="AlphaFoldDB" id="A0A9E7G447"/>
<evidence type="ECO:0000313" key="2">
    <source>
        <dbReference type="EMBL" id="URE05229.1"/>
    </source>
</evidence>
<gene>
    <name evidence="2" type="ORF">MUK42_19726</name>
</gene>
<evidence type="ECO:0000256" key="1">
    <source>
        <dbReference type="SAM" id="MobiDB-lite"/>
    </source>
</evidence>
<dbReference type="EMBL" id="CP097507">
    <property type="protein sequence ID" value="URE05229.1"/>
    <property type="molecule type" value="Genomic_DNA"/>
</dbReference>
<accession>A0A9E7G447</accession>
<dbReference type="Proteomes" id="UP001055439">
    <property type="component" value="Chromosome 5"/>
</dbReference>
<feature type="compositionally biased region" description="Low complexity" evidence="1">
    <location>
        <begin position="15"/>
        <end position="26"/>
    </location>
</feature>
<reference evidence="2" key="1">
    <citation type="submission" date="2022-05" db="EMBL/GenBank/DDBJ databases">
        <title>The Musa troglodytarum L. genome provides insights into the mechanism of non-climacteric behaviour and enrichment of carotenoids.</title>
        <authorList>
            <person name="Wang J."/>
        </authorList>
    </citation>
    <scope>NUCLEOTIDE SEQUENCE</scope>
    <source>
        <tissue evidence="2">Leaf</tissue>
    </source>
</reference>
<proteinExistence type="predicted"/>
<sequence length="80" mass="8388">MRRGGDGEVCDPDDLLAPPRLPSSSRRGGGGVRVPAGRCAEDALRGRRVREDTGDGAAAEEAALLLGFLWTLIESVSLGR</sequence>
<feature type="region of interest" description="Disordered" evidence="1">
    <location>
        <begin position="1"/>
        <end position="36"/>
    </location>
</feature>
<evidence type="ECO:0000313" key="3">
    <source>
        <dbReference type="Proteomes" id="UP001055439"/>
    </source>
</evidence>